<dbReference type="AlphaFoldDB" id="H3ZQR2"/>
<evidence type="ECO:0008006" key="4">
    <source>
        <dbReference type="Google" id="ProtNLM"/>
    </source>
</evidence>
<evidence type="ECO:0000256" key="1">
    <source>
        <dbReference type="SAM" id="Phobius"/>
    </source>
</evidence>
<dbReference type="EMBL" id="CP006670">
    <property type="protein sequence ID" value="EHR77638.1"/>
    <property type="molecule type" value="Genomic_DNA"/>
</dbReference>
<dbReference type="PaxDb" id="523849-OCC_09426"/>
<dbReference type="GeneID" id="55597033"/>
<keyword evidence="1" id="KW-1133">Transmembrane helix</keyword>
<protein>
    <recommendedName>
        <fullName evidence="4">ABC transporter permease</fullName>
    </recommendedName>
</protein>
<feature type="transmembrane region" description="Helical" evidence="1">
    <location>
        <begin position="236"/>
        <end position="255"/>
    </location>
</feature>
<feature type="transmembrane region" description="Helical" evidence="1">
    <location>
        <begin position="20"/>
        <end position="39"/>
    </location>
</feature>
<dbReference type="Proteomes" id="UP000015502">
    <property type="component" value="Chromosome"/>
</dbReference>
<keyword evidence="1" id="KW-0812">Transmembrane</keyword>
<dbReference type="KEGG" id="tlt:OCC_09426"/>
<dbReference type="HOGENOM" id="CLU_1036720_0_0_2"/>
<feature type="transmembrane region" description="Helical" evidence="1">
    <location>
        <begin position="78"/>
        <end position="109"/>
    </location>
</feature>
<dbReference type="OrthoDB" id="100356at2157"/>
<keyword evidence="1" id="KW-0472">Membrane</keyword>
<dbReference type="GO" id="GO:0140359">
    <property type="term" value="F:ABC-type transporter activity"/>
    <property type="evidence" value="ECO:0007669"/>
    <property type="project" value="InterPro"/>
</dbReference>
<dbReference type="RefSeq" id="WP_004069756.1">
    <property type="nucleotide sequence ID" value="NC_022084.1"/>
</dbReference>
<feature type="transmembrane region" description="Helical" evidence="1">
    <location>
        <begin position="130"/>
        <end position="160"/>
    </location>
</feature>
<accession>H3ZQR2</accession>
<name>H3ZQR2_THELN</name>
<evidence type="ECO:0000313" key="2">
    <source>
        <dbReference type="EMBL" id="EHR77638.1"/>
    </source>
</evidence>
<feature type="transmembrane region" description="Helical" evidence="1">
    <location>
        <begin position="172"/>
        <end position="197"/>
    </location>
</feature>
<dbReference type="GO" id="GO:0016020">
    <property type="term" value="C:membrane"/>
    <property type="evidence" value="ECO:0007669"/>
    <property type="project" value="UniProtKB-SubCell"/>
</dbReference>
<reference evidence="2 3" key="1">
    <citation type="journal article" date="2012" name="J. Bacteriol.">
        <title>Genome sequence of the model hyperthermophilic archaeon Thermococcus litoralis NS-C.</title>
        <authorList>
            <person name="Gardner A.F."/>
            <person name="Kumar S."/>
            <person name="Perler F.B."/>
        </authorList>
    </citation>
    <scope>NUCLEOTIDE SEQUENCE [LARGE SCALE GENOMIC DNA]</scope>
    <source>
        <strain evidence="3">ATCC 51850 / DSM 5473 / JCM 8560 / NS-C</strain>
    </source>
</reference>
<gene>
    <name evidence="2" type="ORF">OCC_09426</name>
</gene>
<evidence type="ECO:0000313" key="3">
    <source>
        <dbReference type="Proteomes" id="UP000015502"/>
    </source>
</evidence>
<organism evidence="2 3">
    <name type="scientific">Thermococcus litoralis (strain ATCC 51850 / DSM 5473 / JCM 8560 / NS-C)</name>
    <dbReference type="NCBI Taxonomy" id="523849"/>
    <lineage>
        <taxon>Archaea</taxon>
        <taxon>Methanobacteriati</taxon>
        <taxon>Methanobacteriota</taxon>
        <taxon>Thermococci</taxon>
        <taxon>Thermococcales</taxon>
        <taxon>Thermococcaceae</taxon>
        <taxon>Thermococcus</taxon>
    </lineage>
</organism>
<feature type="transmembrane region" description="Helical" evidence="1">
    <location>
        <begin position="209"/>
        <end position="230"/>
    </location>
</feature>
<dbReference type="STRING" id="523849.OCC_09426"/>
<sequence length="267" mass="29382">MGIKPVLMKEVWQYFANKQLAGLLANAVIILVIGMLLIVSGPRYLTSYSKQLAMEQISESPLVFGLSENEVAKMGEDAITFAALISQLSVVVILVSALSSYASIVSSFFNEKLNKTMEILFSSPLSESEILLGKLLSTVFFSLLSWGFAFASLFFLIQYLHLKALGSIWHPTLYFIIITVFVPFSMMMFSISTGLVVSVKIKSSELINLMSLPLVLTPIIISFASAKLGLNRTFQIYLLLGICSLVASLIIAMLGKRVINRLAFITN</sequence>
<keyword evidence="3" id="KW-1185">Reference proteome</keyword>
<proteinExistence type="predicted"/>